<evidence type="ECO:0000313" key="15">
    <source>
        <dbReference type="EMBL" id="KAK2070388.1"/>
    </source>
</evidence>
<comment type="pathway">
    <text evidence="2">Lipid metabolism.</text>
</comment>
<evidence type="ECO:0000256" key="13">
    <source>
        <dbReference type="SAM" id="MobiDB-lite"/>
    </source>
</evidence>
<evidence type="ECO:0000256" key="10">
    <source>
        <dbReference type="ARBA" id="ARBA00023568"/>
    </source>
</evidence>
<feature type="transmembrane region" description="Helical" evidence="14">
    <location>
        <begin position="495"/>
        <end position="518"/>
    </location>
</feature>
<evidence type="ECO:0000256" key="14">
    <source>
        <dbReference type="SAM" id="Phobius"/>
    </source>
</evidence>
<keyword evidence="6 11" id="KW-0256">Endoplasmic reticulum</keyword>
<dbReference type="GO" id="GO:0019432">
    <property type="term" value="P:triglyceride biosynthetic process"/>
    <property type="evidence" value="ECO:0007669"/>
    <property type="project" value="TreeGrafter"/>
</dbReference>
<dbReference type="PANTHER" id="PTHR10408">
    <property type="entry name" value="STEROL O-ACYLTRANSFERASE"/>
    <property type="match status" value="1"/>
</dbReference>
<dbReference type="EMBL" id="JAQQPM010000003">
    <property type="protein sequence ID" value="KAK2070388.1"/>
    <property type="molecule type" value="Genomic_DNA"/>
</dbReference>
<feature type="transmembrane region" description="Helical" evidence="14">
    <location>
        <begin position="317"/>
        <end position="338"/>
    </location>
</feature>
<feature type="compositionally biased region" description="Low complexity" evidence="13">
    <location>
        <begin position="1"/>
        <end position="20"/>
    </location>
</feature>
<evidence type="ECO:0000256" key="11">
    <source>
        <dbReference type="PIRNR" id="PIRNR000439"/>
    </source>
</evidence>
<organism evidence="15 16">
    <name type="scientific">Phyllachora maydis</name>
    <dbReference type="NCBI Taxonomy" id="1825666"/>
    <lineage>
        <taxon>Eukaryota</taxon>
        <taxon>Fungi</taxon>
        <taxon>Dikarya</taxon>
        <taxon>Ascomycota</taxon>
        <taxon>Pezizomycotina</taxon>
        <taxon>Sordariomycetes</taxon>
        <taxon>Sordariomycetidae</taxon>
        <taxon>Phyllachorales</taxon>
        <taxon>Phyllachoraceae</taxon>
        <taxon>Phyllachora</taxon>
    </lineage>
</organism>
<name>A0AAD9I3D2_9PEZI</name>
<dbReference type="PANTHER" id="PTHR10408:SF7">
    <property type="entry name" value="DIACYLGLYCEROL O-ACYLTRANSFERASE 1"/>
    <property type="match status" value="1"/>
</dbReference>
<feature type="transmembrane region" description="Helical" evidence="14">
    <location>
        <begin position="146"/>
        <end position="166"/>
    </location>
</feature>
<comment type="caution">
    <text evidence="15">The sequence shown here is derived from an EMBL/GenBank/DDBJ whole genome shotgun (WGS) entry which is preliminary data.</text>
</comment>
<reference evidence="15" key="1">
    <citation type="journal article" date="2023" name="Mol. Plant Microbe Interact.">
        <title>Elucidating the Obligate Nature and Biological Capacity of an Invasive Fungal Corn Pathogen.</title>
        <authorList>
            <person name="MacCready J.S."/>
            <person name="Roggenkamp E.M."/>
            <person name="Gdanetz K."/>
            <person name="Chilvers M.I."/>
        </authorList>
    </citation>
    <scope>NUCLEOTIDE SEQUENCE</scope>
    <source>
        <strain evidence="15">PM02</strain>
    </source>
</reference>
<evidence type="ECO:0000313" key="16">
    <source>
        <dbReference type="Proteomes" id="UP001217918"/>
    </source>
</evidence>
<dbReference type="Pfam" id="PF03062">
    <property type="entry name" value="MBOAT"/>
    <property type="match status" value="1"/>
</dbReference>
<comment type="function">
    <text evidence="10">Sterol O-acyltransferase that catalyzes the formation of stery esters.</text>
</comment>
<keyword evidence="9 11" id="KW-0012">Acyltransferase</keyword>
<gene>
    <name evidence="15" type="ORF">P8C59_004883</name>
</gene>
<feature type="transmembrane region" description="Helical" evidence="14">
    <location>
        <begin position="438"/>
        <end position="456"/>
    </location>
</feature>
<evidence type="ECO:0000256" key="1">
    <source>
        <dbReference type="ARBA" id="ARBA00004477"/>
    </source>
</evidence>
<evidence type="ECO:0000256" key="12">
    <source>
        <dbReference type="PIRSR" id="PIRSR000439-1"/>
    </source>
</evidence>
<proteinExistence type="inferred from homology"/>
<evidence type="ECO:0000256" key="8">
    <source>
        <dbReference type="ARBA" id="ARBA00023136"/>
    </source>
</evidence>
<dbReference type="AlphaFoldDB" id="A0AAD9I3D2"/>
<feature type="transmembrane region" description="Helical" evidence="14">
    <location>
        <begin position="228"/>
        <end position="249"/>
    </location>
</feature>
<dbReference type="Proteomes" id="UP001217918">
    <property type="component" value="Unassembled WGS sequence"/>
</dbReference>
<dbReference type="InterPro" id="IPR014371">
    <property type="entry name" value="Oat_ACAT_DAG_ARE"/>
</dbReference>
<keyword evidence="8 11" id="KW-0472">Membrane</keyword>
<dbReference type="InterPro" id="IPR004299">
    <property type="entry name" value="MBOAT_fam"/>
</dbReference>
<comment type="similarity">
    <text evidence="3 11">Belongs to the membrane-bound acyltransferase family. Sterol o-acyltransferase subfamily.</text>
</comment>
<feature type="transmembrane region" description="Helical" evidence="14">
    <location>
        <begin position="358"/>
        <end position="377"/>
    </location>
</feature>
<feature type="compositionally biased region" description="Low complexity" evidence="13">
    <location>
        <begin position="27"/>
        <end position="52"/>
    </location>
</feature>
<protein>
    <recommendedName>
        <fullName evidence="11">O-acyltransferase</fullName>
    </recommendedName>
</protein>
<evidence type="ECO:0000256" key="9">
    <source>
        <dbReference type="ARBA" id="ARBA00023315"/>
    </source>
</evidence>
<dbReference type="GO" id="GO:0004144">
    <property type="term" value="F:diacylglycerol O-acyltransferase activity"/>
    <property type="evidence" value="ECO:0007669"/>
    <property type="project" value="UniProtKB-ARBA"/>
</dbReference>
<keyword evidence="4 11" id="KW-0808">Transferase</keyword>
<dbReference type="PIRSF" id="PIRSF000439">
    <property type="entry name" value="Oat_ACAT_DAG_ARE"/>
    <property type="match status" value="1"/>
</dbReference>
<evidence type="ECO:0000256" key="6">
    <source>
        <dbReference type="ARBA" id="ARBA00022824"/>
    </source>
</evidence>
<feature type="active site" evidence="12">
    <location>
        <position position="450"/>
    </location>
</feature>
<evidence type="ECO:0000256" key="3">
    <source>
        <dbReference type="ARBA" id="ARBA00009010"/>
    </source>
</evidence>
<sequence>MSSAAASSAAASGVESATASPVTSRRPAPSNPGATTAATSASSPGSGTNAPAHARAPNGSSVAAHEAPARRRRKYRHIQAIHAESTPSCLSSDAAEQISFRGFRNLTLIVLVAGNLRLMIENIQKYGVLVCFRCHDFRRNDVKLGLWLYFLIPVHLVVAFAIERFAAKRAKATRLRAEQPTGTSSPTEDEHRKFQSTWKTAWMAHAANVTIALGYTTYIVYYKIHHPLIGTLTIAHAIVVWLKAASYAFTNRDLRHAFLYPSKGAVDALPEIYNTCPYPQNITLGNLVYFWWAPTLVYQPVYPRSDRIRWLFVIKRVGEVVGLTVFMWFCSAQWAAPVLRNSFDKMASLDLFAILERLLKLSTISLVVWLAGFFALFQSFLNALAEITQFGDRDFYEPWWNSESLGTYWRTWNKPVYGFFRRHIYSPMRARGFSHKTASAVVFLISAILHEILVGAPTHNLIGIAFGGMLVQLPLITMTDFITKKESPAWKAFGNVVFWLTFTIFGQPFAALCYFYAWQAKYGSVGRMIDQQQQSLAAGIQPVAA</sequence>
<feature type="transmembrane region" description="Helical" evidence="14">
    <location>
        <begin position="462"/>
        <end position="483"/>
    </location>
</feature>
<evidence type="ECO:0000256" key="7">
    <source>
        <dbReference type="ARBA" id="ARBA00022989"/>
    </source>
</evidence>
<feature type="transmembrane region" description="Helical" evidence="14">
    <location>
        <begin position="202"/>
        <end position="222"/>
    </location>
</feature>
<keyword evidence="5 14" id="KW-0812">Transmembrane</keyword>
<evidence type="ECO:0000256" key="5">
    <source>
        <dbReference type="ARBA" id="ARBA00022692"/>
    </source>
</evidence>
<evidence type="ECO:0000256" key="2">
    <source>
        <dbReference type="ARBA" id="ARBA00005189"/>
    </source>
</evidence>
<comment type="subcellular location">
    <subcellularLocation>
        <location evidence="1 11">Endoplasmic reticulum membrane</location>
        <topology evidence="1 11">Multi-pass membrane protein</topology>
    </subcellularLocation>
</comment>
<keyword evidence="7 14" id="KW-1133">Transmembrane helix</keyword>
<evidence type="ECO:0000256" key="4">
    <source>
        <dbReference type="ARBA" id="ARBA00022679"/>
    </source>
</evidence>
<keyword evidence="16" id="KW-1185">Reference proteome</keyword>
<feature type="region of interest" description="Disordered" evidence="13">
    <location>
        <begin position="1"/>
        <end position="70"/>
    </location>
</feature>
<accession>A0AAD9I3D2</accession>
<dbReference type="GO" id="GO:0005789">
    <property type="term" value="C:endoplasmic reticulum membrane"/>
    <property type="evidence" value="ECO:0007669"/>
    <property type="project" value="UniProtKB-SubCell"/>
</dbReference>